<comment type="caution">
    <text evidence="2">The sequence shown here is derived from an EMBL/GenBank/DDBJ whole genome shotgun (WGS) entry which is preliminary data.</text>
</comment>
<organism evidence="2 3">
    <name type="scientific">Elysia marginata</name>
    <dbReference type="NCBI Taxonomy" id="1093978"/>
    <lineage>
        <taxon>Eukaryota</taxon>
        <taxon>Metazoa</taxon>
        <taxon>Spiralia</taxon>
        <taxon>Lophotrochozoa</taxon>
        <taxon>Mollusca</taxon>
        <taxon>Gastropoda</taxon>
        <taxon>Heterobranchia</taxon>
        <taxon>Euthyneura</taxon>
        <taxon>Panpulmonata</taxon>
        <taxon>Sacoglossa</taxon>
        <taxon>Placobranchoidea</taxon>
        <taxon>Plakobranchidae</taxon>
        <taxon>Elysia</taxon>
    </lineage>
</organism>
<sequence>MTDKDNETTRKTRCDKNERRRQSERKRLESGIPANEAMQFYFVENNRRPRGRPITALSVTLNNDLKHVQSEKMTLTSQKDLDLIRDIAENRDEWRTFIAELSRGAAEAARSDDPTSERL</sequence>
<reference evidence="2 3" key="1">
    <citation type="journal article" date="2021" name="Elife">
        <title>Chloroplast acquisition without the gene transfer in kleptoplastic sea slugs, Plakobranchus ocellatus.</title>
        <authorList>
            <person name="Maeda T."/>
            <person name="Takahashi S."/>
            <person name="Yoshida T."/>
            <person name="Shimamura S."/>
            <person name="Takaki Y."/>
            <person name="Nagai Y."/>
            <person name="Toyoda A."/>
            <person name="Suzuki Y."/>
            <person name="Arimoto A."/>
            <person name="Ishii H."/>
            <person name="Satoh N."/>
            <person name="Nishiyama T."/>
            <person name="Hasebe M."/>
            <person name="Maruyama T."/>
            <person name="Minagawa J."/>
            <person name="Obokata J."/>
            <person name="Shigenobu S."/>
        </authorList>
    </citation>
    <scope>NUCLEOTIDE SEQUENCE [LARGE SCALE GENOMIC DNA]</scope>
</reference>
<evidence type="ECO:0000313" key="2">
    <source>
        <dbReference type="EMBL" id="GFS01206.1"/>
    </source>
</evidence>
<evidence type="ECO:0000313" key="3">
    <source>
        <dbReference type="Proteomes" id="UP000762676"/>
    </source>
</evidence>
<gene>
    <name evidence="2" type="ORF">ElyMa_004575400</name>
</gene>
<keyword evidence="3" id="KW-1185">Reference proteome</keyword>
<name>A0AAV4HXH5_9GAST</name>
<protein>
    <submittedName>
        <fullName evidence="2">Uncharacterized protein</fullName>
    </submittedName>
</protein>
<feature type="region of interest" description="Disordered" evidence="1">
    <location>
        <begin position="1"/>
        <end position="32"/>
    </location>
</feature>
<dbReference type="AlphaFoldDB" id="A0AAV4HXH5"/>
<proteinExistence type="predicted"/>
<dbReference type="Proteomes" id="UP000762676">
    <property type="component" value="Unassembled WGS sequence"/>
</dbReference>
<dbReference type="EMBL" id="BMAT01009204">
    <property type="protein sequence ID" value="GFS01206.1"/>
    <property type="molecule type" value="Genomic_DNA"/>
</dbReference>
<evidence type="ECO:0000256" key="1">
    <source>
        <dbReference type="SAM" id="MobiDB-lite"/>
    </source>
</evidence>
<feature type="compositionally biased region" description="Basic and acidic residues" evidence="1">
    <location>
        <begin position="1"/>
        <end position="29"/>
    </location>
</feature>
<accession>A0AAV4HXH5</accession>